<gene>
    <name evidence="2" type="primary">Wdr93_1</name>
    <name evidence="2" type="ORF">MALELE_R15221</name>
</gene>
<feature type="non-terminal residue" evidence="2">
    <location>
        <position position="1"/>
    </location>
</feature>
<organism evidence="2 3">
    <name type="scientific">Malurus elegans</name>
    <name type="common">Red-winged fairywren</name>
    <dbReference type="NCBI Taxonomy" id="720584"/>
    <lineage>
        <taxon>Eukaryota</taxon>
        <taxon>Metazoa</taxon>
        <taxon>Chordata</taxon>
        <taxon>Craniata</taxon>
        <taxon>Vertebrata</taxon>
        <taxon>Euteleostomi</taxon>
        <taxon>Archelosauria</taxon>
        <taxon>Archosauria</taxon>
        <taxon>Dinosauria</taxon>
        <taxon>Saurischia</taxon>
        <taxon>Theropoda</taxon>
        <taxon>Coelurosauria</taxon>
        <taxon>Aves</taxon>
        <taxon>Neognathae</taxon>
        <taxon>Neoaves</taxon>
        <taxon>Telluraves</taxon>
        <taxon>Australaves</taxon>
        <taxon>Passeriformes</taxon>
        <taxon>Meliphagoidea</taxon>
        <taxon>Maluridae</taxon>
        <taxon>Malurus</taxon>
    </lineage>
</organism>
<reference evidence="2 3" key="1">
    <citation type="submission" date="2019-09" db="EMBL/GenBank/DDBJ databases">
        <title>Bird 10,000 Genomes (B10K) Project - Family phase.</title>
        <authorList>
            <person name="Zhang G."/>
        </authorList>
    </citation>
    <scope>NUCLEOTIDE SEQUENCE [LARGE SCALE GENOMIC DNA]</scope>
    <source>
        <strain evidence="2">B10K-DU-029-44</strain>
        <tissue evidence="2">Heart</tissue>
    </source>
</reference>
<comment type="caution">
    <text evidence="2">The sequence shown here is derived from an EMBL/GenBank/DDBJ whole genome shotgun (WGS) entry which is preliminary data.</text>
</comment>
<feature type="signal peptide" evidence="1">
    <location>
        <begin position="1"/>
        <end position="20"/>
    </location>
</feature>
<sequence>IYVSILLLQALIFSWDGTVSLMNTETSQMVHCFYIPPPHAVASSWQPVFAVDNVTCCLVLRGDEQQQPDESVQSKDIHSTIFLFDFNFYPLRDAFPKKPDLPLKSFQELQWIERCNIFLADRFRLLPERQQVLLEMEEQQYWDCLQTQAAAMDSEIQKAKGEKKK</sequence>
<name>A0A7K6GY67_9PASS</name>
<evidence type="ECO:0000313" key="2">
    <source>
        <dbReference type="EMBL" id="NWV68222.1"/>
    </source>
</evidence>
<accession>A0A7K6GY67</accession>
<proteinExistence type="predicted"/>
<evidence type="ECO:0000313" key="3">
    <source>
        <dbReference type="Proteomes" id="UP000564407"/>
    </source>
</evidence>
<protein>
    <submittedName>
        <fullName evidence="2">WDR93 protein</fullName>
    </submittedName>
</protein>
<dbReference type="AlphaFoldDB" id="A0A7K6GY67"/>
<feature type="chain" id="PRO_5029823740" evidence="1">
    <location>
        <begin position="21"/>
        <end position="165"/>
    </location>
</feature>
<dbReference type="Proteomes" id="UP000564407">
    <property type="component" value="Unassembled WGS sequence"/>
</dbReference>
<evidence type="ECO:0000256" key="1">
    <source>
        <dbReference type="SAM" id="SignalP"/>
    </source>
</evidence>
<feature type="non-terminal residue" evidence="2">
    <location>
        <position position="165"/>
    </location>
</feature>
<dbReference type="EMBL" id="VZRP01016095">
    <property type="protein sequence ID" value="NWV68222.1"/>
    <property type="molecule type" value="Genomic_DNA"/>
</dbReference>
<keyword evidence="3" id="KW-1185">Reference proteome</keyword>
<keyword evidence="1" id="KW-0732">Signal</keyword>